<comment type="subcellular location">
    <subcellularLocation>
        <location evidence="2 15 17">Cytoplasm</location>
    </subcellularLocation>
</comment>
<dbReference type="EC" id="2.1.1.228" evidence="5 15"/>
<evidence type="ECO:0000256" key="16">
    <source>
        <dbReference type="PIRSR" id="PIRSR000386-1"/>
    </source>
</evidence>
<dbReference type="AlphaFoldDB" id="A0A062V8U2"/>
<evidence type="ECO:0000256" key="6">
    <source>
        <dbReference type="ARBA" id="ARBA00014679"/>
    </source>
</evidence>
<dbReference type="InterPro" id="IPR002649">
    <property type="entry name" value="tRNA_m1G_MeTrfase_TrmD"/>
</dbReference>
<dbReference type="PIRSF" id="PIRSF000386">
    <property type="entry name" value="tRNA_mtase"/>
    <property type="match status" value="1"/>
</dbReference>
<comment type="catalytic activity">
    <reaction evidence="14 15 17">
        <text>guanosine(37) in tRNA + S-adenosyl-L-methionine = N(1)-methylguanosine(37) in tRNA + S-adenosyl-L-homocysteine + H(+)</text>
        <dbReference type="Rhea" id="RHEA:36899"/>
        <dbReference type="Rhea" id="RHEA-COMP:10145"/>
        <dbReference type="Rhea" id="RHEA-COMP:10147"/>
        <dbReference type="ChEBI" id="CHEBI:15378"/>
        <dbReference type="ChEBI" id="CHEBI:57856"/>
        <dbReference type="ChEBI" id="CHEBI:59789"/>
        <dbReference type="ChEBI" id="CHEBI:73542"/>
        <dbReference type="ChEBI" id="CHEBI:74269"/>
        <dbReference type="EC" id="2.1.1.228"/>
    </reaction>
</comment>
<dbReference type="SUPFAM" id="SSF75217">
    <property type="entry name" value="alpha/beta knot"/>
    <property type="match status" value="1"/>
</dbReference>
<accession>A0A062V8U2</accession>
<dbReference type="InterPro" id="IPR016009">
    <property type="entry name" value="tRNA_MeTrfase_TRMD/TRM10"/>
</dbReference>
<protein>
    <recommendedName>
        <fullName evidence="6 15">tRNA (guanine-N(1)-)-methyltransferase</fullName>
        <ecNumber evidence="5 15">2.1.1.228</ecNumber>
    </recommendedName>
    <alternativeName>
        <fullName evidence="12 15">M1G-methyltransferase</fullName>
    </alternativeName>
    <alternativeName>
        <fullName evidence="13 15">tRNA [GM37] methyltransferase</fullName>
    </alternativeName>
</protein>
<evidence type="ECO:0000313" key="20">
    <source>
        <dbReference type="Proteomes" id="UP000027100"/>
    </source>
</evidence>
<dbReference type="GO" id="GO:0052906">
    <property type="term" value="F:tRNA (guanine(37)-N1)-methyltransferase activity"/>
    <property type="evidence" value="ECO:0007669"/>
    <property type="project" value="UniProtKB-UniRule"/>
</dbReference>
<dbReference type="PANTHER" id="PTHR46417">
    <property type="entry name" value="TRNA (GUANINE-N(1)-)-METHYLTRANSFERASE"/>
    <property type="match status" value="1"/>
</dbReference>
<dbReference type="InterPro" id="IPR023148">
    <property type="entry name" value="tRNA_m1G_MeTrfase_C_sf"/>
</dbReference>
<evidence type="ECO:0000256" key="1">
    <source>
        <dbReference type="ARBA" id="ARBA00002634"/>
    </source>
</evidence>
<dbReference type="Gene3D" id="3.40.1280.10">
    <property type="match status" value="1"/>
</dbReference>
<evidence type="ECO:0000256" key="11">
    <source>
        <dbReference type="ARBA" id="ARBA00022694"/>
    </source>
</evidence>
<comment type="subunit">
    <text evidence="4 15 17">Homodimer.</text>
</comment>
<dbReference type="Proteomes" id="UP000027100">
    <property type="component" value="Unassembled WGS sequence"/>
</dbReference>
<evidence type="ECO:0000256" key="8">
    <source>
        <dbReference type="ARBA" id="ARBA00022603"/>
    </source>
</evidence>
<dbReference type="Pfam" id="PF01746">
    <property type="entry name" value="tRNA_m1G_MT"/>
    <property type="match status" value="1"/>
</dbReference>
<gene>
    <name evidence="15" type="primary">trmD</name>
    <name evidence="19" type="ORF">HPO_08758</name>
</gene>
<evidence type="ECO:0000256" key="2">
    <source>
        <dbReference type="ARBA" id="ARBA00004496"/>
    </source>
</evidence>
<organism evidence="19 20">
    <name type="scientific">Hyphomonas polymorpha PS728</name>
    <dbReference type="NCBI Taxonomy" id="1280954"/>
    <lineage>
        <taxon>Bacteria</taxon>
        <taxon>Pseudomonadati</taxon>
        <taxon>Pseudomonadota</taxon>
        <taxon>Alphaproteobacteria</taxon>
        <taxon>Hyphomonadales</taxon>
        <taxon>Hyphomonadaceae</taxon>
        <taxon>Hyphomonas</taxon>
    </lineage>
</organism>
<name>A0A062V8U2_9PROT</name>
<comment type="caution">
    <text evidence="19">The sequence shown here is derived from an EMBL/GenBank/DDBJ whole genome shotgun (WGS) entry which is preliminary data.</text>
</comment>
<evidence type="ECO:0000256" key="13">
    <source>
        <dbReference type="ARBA" id="ARBA00033392"/>
    </source>
</evidence>
<evidence type="ECO:0000256" key="5">
    <source>
        <dbReference type="ARBA" id="ARBA00012807"/>
    </source>
</evidence>
<keyword evidence="9 15" id="KW-0808">Transferase</keyword>
<dbReference type="InterPro" id="IPR029026">
    <property type="entry name" value="tRNA_m1G_MTases_N"/>
</dbReference>
<dbReference type="PANTHER" id="PTHR46417:SF1">
    <property type="entry name" value="TRNA (GUANINE-N(1)-)-METHYLTRANSFERASE"/>
    <property type="match status" value="1"/>
</dbReference>
<evidence type="ECO:0000256" key="7">
    <source>
        <dbReference type="ARBA" id="ARBA00022490"/>
    </source>
</evidence>
<dbReference type="PATRIC" id="fig|1280954.3.peg.1774"/>
<proteinExistence type="inferred from homology"/>
<dbReference type="GO" id="GO:0002939">
    <property type="term" value="P:tRNA N1-guanine methylation"/>
    <property type="evidence" value="ECO:0007669"/>
    <property type="project" value="TreeGrafter"/>
</dbReference>
<evidence type="ECO:0000256" key="17">
    <source>
        <dbReference type="RuleBase" id="RU003464"/>
    </source>
</evidence>
<keyword evidence="8 15" id="KW-0489">Methyltransferase</keyword>
<dbReference type="GO" id="GO:0005829">
    <property type="term" value="C:cytosol"/>
    <property type="evidence" value="ECO:0007669"/>
    <property type="project" value="TreeGrafter"/>
</dbReference>
<keyword evidence="10 15" id="KW-0949">S-adenosyl-L-methionine</keyword>
<evidence type="ECO:0000256" key="10">
    <source>
        <dbReference type="ARBA" id="ARBA00022691"/>
    </source>
</evidence>
<dbReference type="CDD" id="cd18080">
    <property type="entry name" value="TrmD-like"/>
    <property type="match status" value="1"/>
</dbReference>
<feature type="domain" description="tRNA methyltransferase TRMD/TRM10-type" evidence="18">
    <location>
        <begin position="3"/>
        <end position="233"/>
    </location>
</feature>
<dbReference type="NCBIfam" id="NF000648">
    <property type="entry name" value="PRK00026.1"/>
    <property type="match status" value="1"/>
</dbReference>
<dbReference type="RefSeq" id="WP_035597235.1">
    <property type="nucleotide sequence ID" value="NZ_ARYM01000009.1"/>
</dbReference>
<dbReference type="InterPro" id="IPR029028">
    <property type="entry name" value="Alpha/beta_knot_MTases"/>
</dbReference>
<feature type="binding site" evidence="15 16">
    <location>
        <position position="121"/>
    </location>
    <ligand>
        <name>S-adenosyl-L-methionine</name>
        <dbReference type="ChEBI" id="CHEBI:59789"/>
    </ligand>
</feature>
<evidence type="ECO:0000256" key="3">
    <source>
        <dbReference type="ARBA" id="ARBA00007630"/>
    </source>
</evidence>
<dbReference type="NCBIfam" id="TIGR00088">
    <property type="entry name" value="trmD"/>
    <property type="match status" value="1"/>
</dbReference>
<dbReference type="OrthoDB" id="9807416at2"/>
<reference evidence="19 20" key="1">
    <citation type="journal article" date="2014" name="Antonie Van Leeuwenhoek">
        <title>Hyphomonas beringensis sp. nov. and Hyphomonas chukchiensis sp. nov., isolated from surface seawater of the Bering Sea and Chukchi Sea.</title>
        <authorList>
            <person name="Li C."/>
            <person name="Lai Q."/>
            <person name="Li G."/>
            <person name="Dong C."/>
            <person name="Wang J."/>
            <person name="Liao Y."/>
            <person name="Shao Z."/>
        </authorList>
    </citation>
    <scope>NUCLEOTIDE SEQUENCE [LARGE SCALE GENOMIC DNA]</scope>
    <source>
        <strain evidence="19 20">PS728</strain>
    </source>
</reference>
<evidence type="ECO:0000256" key="9">
    <source>
        <dbReference type="ARBA" id="ARBA00022679"/>
    </source>
</evidence>
<dbReference type="eggNOG" id="COG0336">
    <property type="taxonomic scope" value="Bacteria"/>
</dbReference>
<dbReference type="STRING" id="1280954.HPO_08758"/>
<evidence type="ECO:0000256" key="14">
    <source>
        <dbReference type="ARBA" id="ARBA00047783"/>
    </source>
</evidence>
<keyword evidence="11 15" id="KW-0819">tRNA processing</keyword>
<comment type="function">
    <text evidence="1 15 17">Specifically methylates guanosine-37 in various tRNAs.</text>
</comment>
<keyword evidence="20" id="KW-1185">Reference proteome</keyword>
<keyword evidence="7 15" id="KW-0963">Cytoplasm</keyword>
<evidence type="ECO:0000256" key="12">
    <source>
        <dbReference type="ARBA" id="ARBA00029736"/>
    </source>
</evidence>
<evidence type="ECO:0000313" key="19">
    <source>
        <dbReference type="EMBL" id="KCZ98632.1"/>
    </source>
</evidence>
<dbReference type="Gene3D" id="1.10.1270.20">
    <property type="entry name" value="tRNA(m1g37)methyltransferase, domain 2"/>
    <property type="match status" value="1"/>
</dbReference>
<dbReference type="EMBL" id="ARYM01000009">
    <property type="protein sequence ID" value="KCZ98632.1"/>
    <property type="molecule type" value="Genomic_DNA"/>
</dbReference>
<evidence type="ECO:0000256" key="15">
    <source>
        <dbReference type="HAMAP-Rule" id="MF_00605"/>
    </source>
</evidence>
<sequence>MFKATAITLIPEAWPGPLGASILGRARAEGIWDLETVDLRQFGLGKHRKVDDTPAGGGAGLVLRPDVAAAAIDAVQSCNEMQQTETALKRPVIYLSPRGRRFDQQMARDWAAGPGVILFCGRFEGLDERAIEARDMQEVSLGDFVLAGGDVAAMAMLEAAIRLLPGVAGNSASITGESFENGLLEYPQYTLPREWEGHKTPEVLLSGDHRRIEEWRISRSKALTFERRPDLYAAYSETPTSNAPETGDEPD</sequence>
<evidence type="ECO:0000256" key="4">
    <source>
        <dbReference type="ARBA" id="ARBA00011738"/>
    </source>
</evidence>
<comment type="similarity">
    <text evidence="3 15 17">Belongs to the RNA methyltransferase TrmD family.</text>
</comment>
<feature type="binding site" evidence="15 16">
    <location>
        <begin position="141"/>
        <end position="146"/>
    </location>
    <ligand>
        <name>S-adenosyl-L-methionine</name>
        <dbReference type="ChEBI" id="CHEBI:59789"/>
    </ligand>
</feature>
<evidence type="ECO:0000259" key="18">
    <source>
        <dbReference type="Pfam" id="PF01746"/>
    </source>
</evidence>
<dbReference type="HAMAP" id="MF_00605">
    <property type="entry name" value="TrmD"/>
    <property type="match status" value="1"/>
</dbReference>